<protein>
    <submittedName>
        <fullName evidence="1">Uncharacterized protein</fullName>
    </submittedName>
</protein>
<accession>A0A0X1KUA4</accession>
<dbReference type="KEGG" id="phy:AJ81_06050"/>
<name>A0A0X1KUA4_9THEM</name>
<dbReference type="STRING" id="1123384.AJ81_06050"/>
<evidence type="ECO:0000313" key="2">
    <source>
        <dbReference type="Proteomes" id="UP000077469"/>
    </source>
</evidence>
<organism evidence="1 2">
    <name type="scientific">Pseudothermotoga hypogea DSM 11164 = NBRC 106472</name>
    <dbReference type="NCBI Taxonomy" id="1123384"/>
    <lineage>
        <taxon>Bacteria</taxon>
        <taxon>Thermotogati</taxon>
        <taxon>Thermotogota</taxon>
        <taxon>Thermotogae</taxon>
        <taxon>Thermotogales</taxon>
        <taxon>Thermotogaceae</taxon>
        <taxon>Pseudothermotoga</taxon>
    </lineage>
</organism>
<dbReference type="PaxDb" id="1123384-AJ81_06050"/>
<sequence>MLAVTSTILDHALNRCESSPKGASKAPFILKRAKFEGPKGPFIFAPSEVIS</sequence>
<evidence type="ECO:0000313" key="1">
    <source>
        <dbReference type="EMBL" id="AJC74776.1"/>
    </source>
</evidence>
<keyword evidence="2" id="KW-1185">Reference proteome</keyword>
<proteinExistence type="predicted"/>
<dbReference type="Proteomes" id="UP000077469">
    <property type="component" value="Chromosome"/>
</dbReference>
<dbReference type="EMBL" id="CP007141">
    <property type="protein sequence ID" value="AJC74776.1"/>
    <property type="molecule type" value="Genomic_DNA"/>
</dbReference>
<dbReference type="PATRIC" id="fig|1123384.7.peg.1212"/>
<reference evidence="1 2" key="1">
    <citation type="submission" date="2014-01" db="EMBL/GenBank/DDBJ databases">
        <title>Genome sequencing of Thermotog hypogea.</title>
        <authorList>
            <person name="Zhang X."/>
            <person name="Alvare G."/>
            <person name="Fristensky B."/>
            <person name="Chen L."/>
            <person name="Suen T."/>
            <person name="Chen Q."/>
            <person name="Ma K."/>
        </authorList>
    </citation>
    <scope>NUCLEOTIDE SEQUENCE [LARGE SCALE GENOMIC DNA]</scope>
    <source>
        <strain evidence="1 2">DSM 11164</strain>
    </source>
</reference>
<gene>
    <name evidence="1" type="ORF">AJ81_06050</name>
</gene>
<dbReference type="AlphaFoldDB" id="A0A0X1KUA4"/>